<protein>
    <submittedName>
        <fullName evidence="2">Uncharacterized protein</fullName>
    </submittedName>
</protein>
<reference evidence="2" key="1">
    <citation type="submission" date="2014-11" db="EMBL/GenBank/DDBJ databases">
        <authorList>
            <person name="Amaro Gonzalez C."/>
        </authorList>
    </citation>
    <scope>NUCLEOTIDE SEQUENCE</scope>
</reference>
<organism evidence="2">
    <name type="scientific">Anguilla anguilla</name>
    <name type="common">European freshwater eel</name>
    <name type="synonym">Muraena anguilla</name>
    <dbReference type="NCBI Taxonomy" id="7936"/>
    <lineage>
        <taxon>Eukaryota</taxon>
        <taxon>Metazoa</taxon>
        <taxon>Chordata</taxon>
        <taxon>Craniata</taxon>
        <taxon>Vertebrata</taxon>
        <taxon>Euteleostomi</taxon>
        <taxon>Actinopterygii</taxon>
        <taxon>Neopterygii</taxon>
        <taxon>Teleostei</taxon>
        <taxon>Anguilliformes</taxon>
        <taxon>Anguillidae</taxon>
        <taxon>Anguilla</taxon>
    </lineage>
</organism>
<dbReference type="EMBL" id="GBXM01000108">
    <property type="protein sequence ID" value="JAI08470.1"/>
    <property type="molecule type" value="Transcribed_RNA"/>
</dbReference>
<evidence type="ECO:0000313" key="2">
    <source>
        <dbReference type="EMBL" id="JAI08470.1"/>
    </source>
</evidence>
<feature type="coiled-coil region" evidence="1">
    <location>
        <begin position="5"/>
        <end position="64"/>
    </location>
</feature>
<evidence type="ECO:0000256" key="1">
    <source>
        <dbReference type="SAM" id="Coils"/>
    </source>
</evidence>
<name>A0A0E9Y0Q3_ANGAN</name>
<reference evidence="2" key="2">
    <citation type="journal article" date="2015" name="Fish Shellfish Immunol.">
        <title>Early steps in the European eel (Anguilla anguilla)-Vibrio vulnificus interaction in the gills: Role of the RtxA13 toxin.</title>
        <authorList>
            <person name="Callol A."/>
            <person name="Pajuelo D."/>
            <person name="Ebbesson L."/>
            <person name="Teles M."/>
            <person name="MacKenzie S."/>
            <person name="Amaro C."/>
        </authorList>
    </citation>
    <scope>NUCLEOTIDE SEQUENCE</scope>
</reference>
<accession>A0A0E9Y0Q3</accession>
<dbReference type="AlphaFoldDB" id="A0A0E9Y0Q3"/>
<proteinExistence type="predicted"/>
<sequence>MEEMKRKYEEDARKQAEEFNDFKEKYRREFLALCLKHDNELFRLKEEHQKQTALETELHKFNEKSLKEKMEQLHEKQQKKLMS</sequence>
<keyword evidence="1" id="KW-0175">Coiled coil</keyword>